<comment type="caution">
    <text evidence="7">The sequence shown here is derived from an EMBL/GenBank/DDBJ whole genome shotgun (WGS) entry which is preliminary data.</text>
</comment>
<dbReference type="GeneID" id="79305409"/>
<evidence type="ECO:0000256" key="4">
    <source>
        <dbReference type="ARBA" id="ARBA00023284"/>
    </source>
</evidence>
<feature type="domain" description="Thioredoxin" evidence="6">
    <location>
        <begin position="16"/>
        <end position="139"/>
    </location>
</feature>
<dbReference type="Gene3D" id="3.40.30.10">
    <property type="entry name" value="Glutaredoxin"/>
    <property type="match status" value="1"/>
</dbReference>
<dbReference type="InterPro" id="IPR005746">
    <property type="entry name" value="Thioredoxin"/>
</dbReference>
<reference evidence="7 8" key="1">
    <citation type="journal article" date="2019" name="Int. J. Syst. Evol. Microbiol.">
        <title>The Global Catalogue of Microorganisms (GCM) 10K type strain sequencing project: providing services to taxonomists for standard genome sequencing and annotation.</title>
        <authorList>
            <consortium name="The Broad Institute Genomics Platform"/>
            <consortium name="The Broad Institute Genome Sequencing Center for Infectious Disease"/>
            <person name="Wu L."/>
            <person name="Ma J."/>
        </authorList>
    </citation>
    <scope>NUCLEOTIDE SEQUENCE [LARGE SCALE GENOMIC DNA]</scope>
    <source>
        <strain evidence="7 8">DT72</strain>
    </source>
</reference>
<evidence type="ECO:0000313" key="8">
    <source>
        <dbReference type="Proteomes" id="UP001596407"/>
    </source>
</evidence>
<evidence type="ECO:0000256" key="2">
    <source>
        <dbReference type="ARBA" id="ARBA00022982"/>
    </source>
</evidence>
<accession>A0ABD5WEN3</accession>
<evidence type="ECO:0000259" key="6">
    <source>
        <dbReference type="PROSITE" id="PS51352"/>
    </source>
</evidence>
<evidence type="ECO:0000256" key="5">
    <source>
        <dbReference type="SAM" id="MobiDB-lite"/>
    </source>
</evidence>
<dbReference type="Pfam" id="PF00085">
    <property type="entry name" value="Thioredoxin"/>
    <property type="match status" value="1"/>
</dbReference>
<gene>
    <name evidence="7" type="primary">trxA</name>
    <name evidence="7" type="ORF">ACFQJ6_01290</name>
</gene>
<dbReference type="InterPro" id="IPR036249">
    <property type="entry name" value="Thioredoxin-like_sf"/>
</dbReference>
<protein>
    <submittedName>
        <fullName evidence="7">Thioredoxin</fullName>
    </submittedName>
</protein>
<evidence type="ECO:0000256" key="1">
    <source>
        <dbReference type="ARBA" id="ARBA00022448"/>
    </source>
</evidence>
<proteinExistence type="predicted"/>
<feature type="compositionally biased region" description="Basic and acidic residues" evidence="5">
    <location>
        <begin position="7"/>
        <end position="17"/>
    </location>
</feature>
<keyword evidence="1" id="KW-0813">Transport</keyword>
<dbReference type="NCBIfam" id="TIGR01068">
    <property type="entry name" value="thioredoxin"/>
    <property type="match status" value="1"/>
</dbReference>
<name>A0ABD5WEN3_9EURY</name>
<organism evidence="7 8">
    <name type="scientific">Halorussus caseinilyticus</name>
    <dbReference type="NCBI Taxonomy" id="3034025"/>
    <lineage>
        <taxon>Archaea</taxon>
        <taxon>Methanobacteriati</taxon>
        <taxon>Methanobacteriota</taxon>
        <taxon>Stenosarchaea group</taxon>
        <taxon>Halobacteria</taxon>
        <taxon>Halobacteriales</taxon>
        <taxon>Haladaptataceae</taxon>
        <taxon>Halorussus</taxon>
    </lineage>
</organism>
<dbReference type="CDD" id="cd02947">
    <property type="entry name" value="TRX_family"/>
    <property type="match status" value="1"/>
</dbReference>
<feature type="compositionally biased region" description="Acidic residues" evidence="5">
    <location>
        <begin position="18"/>
        <end position="35"/>
    </location>
</feature>
<dbReference type="AlphaFoldDB" id="A0ABD5WEN3"/>
<dbReference type="Proteomes" id="UP001596407">
    <property type="component" value="Unassembled WGS sequence"/>
</dbReference>
<dbReference type="RefSeq" id="WP_276282281.1">
    <property type="nucleotide sequence ID" value="NZ_CP119810.1"/>
</dbReference>
<dbReference type="InterPro" id="IPR017937">
    <property type="entry name" value="Thioredoxin_CS"/>
</dbReference>
<sequence length="142" mass="15428">MSEDELESIRERKREQMLGDDETDAGDGESADAPDEPIHVESVEQFSDVTTDYGVVLVDFYADWCGPCNMLEPIVASVAAETDAAVAKVDVDQHQGLASQYGVRGVPTMVLFADGEQVEQLVGVQDEGTLTNLVERYGEDAQ</sequence>
<dbReference type="EMBL" id="JBHSZH010000001">
    <property type="protein sequence ID" value="MFC7078964.1"/>
    <property type="molecule type" value="Genomic_DNA"/>
</dbReference>
<feature type="region of interest" description="Disordered" evidence="5">
    <location>
        <begin position="1"/>
        <end position="37"/>
    </location>
</feature>
<evidence type="ECO:0000256" key="3">
    <source>
        <dbReference type="ARBA" id="ARBA00023157"/>
    </source>
</evidence>
<keyword evidence="3" id="KW-1015">Disulfide bond</keyword>
<keyword evidence="2" id="KW-0249">Electron transport</keyword>
<dbReference type="PROSITE" id="PS51352">
    <property type="entry name" value="THIOREDOXIN_2"/>
    <property type="match status" value="1"/>
</dbReference>
<evidence type="ECO:0000313" key="7">
    <source>
        <dbReference type="EMBL" id="MFC7078964.1"/>
    </source>
</evidence>
<keyword evidence="4" id="KW-0676">Redox-active center</keyword>
<dbReference type="PANTHER" id="PTHR45663:SF11">
    <property type="entry name" value="GEO12009P1"/>
    <property type="match status" value="1"/>
</dbReference>
<dbReference type="PANTHER" id="PTHR45663">
    <property type="entry name" value="GEO12009P1"/>
    <property type="match status" value="1"/>
</dbReference>
<dbReference type="SUPFAM" id="SSF52833">
    <property type="entry name" value="Thioredoxin-like"/>
    <property type="match status" value="1"/>
</dbReference>
<keyword evidence="8" id="KW-1185">Reference proteome</keyword>
<dbReference type="PRINTS" id="PR00421">
    <property type="entry name" value="THIOREDOXIN"/>
</dbReference>
<dbReference type="InterPro" id="IPR013766">
    <property type="entry name" value="Thioredoxin_domain"/>
</dbReference>
<dbReference type="PROSITE" id="PS00194">
    <property type="entry name" value="THIOREDOXIN_1"/>
    <property type="match status" value="1"/>
</dbReference>